<dbReference type="Gene3D" id="1.10.3460.10">
    <property type="entry name" value="Chlorophyll a/b binding protein domain"/>
    <property type="match status" value="1"/>
</dbReference>
<dbReference type="EMBL" id="CAJNDS010002762">
    <property type="protein sequence ID" value="CAE7588651.1"/>
    <property type="molecule type" value="Genomic_DNA"/>
</dbReference>
<dbReference type="AlphaFoldDB" id="A0A812UPX4"/>
<keyword evidence="2" id="KW-1185">Reference proteome</keyword>
<organism evidence="1 2">
    <name type="scientific">Symbiodinium natans</name>
    <dbReference type="NCBI Taxonomy" id="878477"/>
    <lineage>
        <taxon>Eukaryota</taxon>
        <taxon>Sar</taxon>
        <taxon>Alveolata</taxon>
        <taxon>Dinophyceae</taxon>
        <taxon>Suessiales</taxon>
        <taxon>Symbiodiniaceae</taxon>
        <taxon>Symbiodinium</taxon>
    </lineage>
</organism>
<gene>
    <name evidence="1" type="primary">FCPA</name>
    <name evidence="1" type="ORF">SNAT2548_LOCUS33543</name>
</gene>
<comment type="caution">
    <text evidence="1">The sequence shown here is derived from an EMBL/GenBank/DDBJ whole genome shotgun (WGS) entry which is preliminary data.</text>
</comment>
<protein>
    <submittedName>
        <fullName evidence="1">FCPA protein</fullName>
    </submittedName>
</protein>
<dbReference type="OrthoDB" id="407142at2759"/>
<name>A0A812UPX4_9DINO</name>
<evidence type="ECO:0000313" key="2">
    <source>
        <dbReference type="Proteomes" id="UP000604046"/>
    </source>
</evidence>
<reference evidence="1" key="1">
    <citation type="submission" date="2021-02" db="EMBL/GenBank/DDBJ databases">
        <authorList>
            <person name="Dougan E. K."/>
            <person name="Rhodes N."/>
            <person name="Thang M."/>
            <person name="Chan C."/>
        </authorList>
    </citation>
    <scope>NUCLEOTIDE SEQUENCE</scope>
</reference>
<proteinExistence type="predicted"/>
<evidence type="ECO:0000313" key="1">
    <source>
        <dbReference type="EMBL" id="CAE7588651.1"/>
    </source>
</evidence>
<dbReference type="Proteomes" id="UP000604046">
    <property type="component" value="Unassembled WGS sequence"/>
</dbReference>
<sequence>MCARYITPEYFRFPGYCAPSAGLKFTDVPNGLAALSKVPGAGWTQIFLFLGLVEKGLYTYDPTRQAGDYKNAGVLGVPNGSTMAPGDGRAGAGAVRPHLGQSVKATDAFHECRPTGTSSLPSKVTSMYSWYDAKRRAPVRNNDGGWCGTWCVAQFGWQWMVGSCGRARCHIR</sequence>
<accession>A0A812UPX4</accession>
<dbReference type="SUPFAM" id="SSF103511">
    <property type="entry name" value="Chlorophyll a-b binding protein"/>
    <property type="match status" value="1"/>
</dbReference>